<dbReference type="EMBL" id="CABFJX010000013">
    <property type="protein sequence ID" value="VTT57588.1"/>
    <property type="molecule type" value="Genomic_DNA"/>
</dbReference>
<accession>A0A9Q9U6S2</accession>
<organism evidence="1 2">
    <name type="scientific">Fusarium fujikuroi</name>
    <name type="common">Bakanae and foot rot disease fungus</name>
    <name type="synonym">Gibberella fujikuroi</name>
    <dbReference type="NCBI Taxonomy" id="5127"/>
    <lineage>
        <taxon>Eukaryota</taxon>
        <taxon>Fungi</taxon>
        <taxon>Dikarya</taxon>
        <taxon>Ascomycota</taxon>
        <taxon>Pezizomycotina</taxon>
        <taxon>Sordariomycetes</taxon>
        <taxon>Hypocreomycetidae</taxon>
        <taxon>Hypocreales</taxon>
        <taxon>Nectriaceae</taxon>
        <taxon>Fusarium</taxon>
        <taxon>Fusarium fujikuroi species complex</taxon>
    </lineage>
</organism>
<evidence type="ECO:0000313" key="1">
    <source>
        <dbReference type="EMBL" id="VTT57588.1"/>
    </source>
</evidence>
<proteinExistence type="predicted"/>
<dbReference type="AlphaFoldDB" id="A0A9Q9U6S2"/>
<evidence type="ECO:0000313" key="2">
    <source>
        <dbReference type="Proteomes" id="UP000760494"/>
    </source>
</evidence>
<feature type="non-terminal residue" evidence="1">
    <location>
        <position position="67"/>
    </location>
</feature>
<gene>
    <name evidence="1" type="ORF">C2S_3363</name>
</gene>
<dbReference type="Proteomes" id="UP000760494">
    <property type="component" value="Unassembled WGS sequence"/>
</dbReference>
<sequence>MNIEAPRGFVLIRDGGEVFWHKGISGNQFDEAKLQRFKNDNENSCFKLSVNKKQSKPAVTCVRDLNM</sequence>
<comment type="caution">
    <text evidence="1">The sequence shown here is derived from an EMBL/GenBank/DDBJ whole genome shotgun (WGS) entry which is preliminary data.</text>
</comment>
<reference evidence="1" key="1">
    <citation type="submission" date="2019-05" db="EMBL/GenBank/DDBJ databases">
        <authorList>
            <person name="Piombo E."/>
        </authorList>
    </citation>
    <scope>NUCLEOTIDE SEQUENCE</scope>
    <source>
        <strain evidence="1">C2S</strain>
    </source>
</reference>
<name>A0A9Q9U6S2_FUSFU</name>
<protein>
    <submittedName>
        <fullName evidence="1">Uncharacterized protein</fullName>
    </submittedName>
</protein>